<dbReference type="VEuPathDB" id="VectorBase:MDOMA2_004942"/>
<sequence>MTHSFGTFPRQLLGVHGLRDVPQMIWKHGPLYEGIHHLIAQEKFTAKEIWNDTKIIIEATANELQMAQKYLHNYEHIFSEKMKQLKEWDQYEDLRKCYVQYERQIARFNRDLITKYRICRQALNSSLSQLEDEIRSEVFYVRDAAIEIQEVVYDCNVTELRRFDDEEDNYFTGSRITMCVISKLSAIRQNQFESTHISLEILGRIVASDMNQNEMEDDNGGISIPRGDNVCLEFRHLREEFETIYDRILRCVMDGKYISRMAPEI</sequence>
<name>A0A1I8NAZ0_MUSDO</name>
<dbReference type="EnsemblMetazoa" id="MDOA013384-RB">
    <property type="protein sequence ID" value="MDOA013384-PB"/>
    <property type="gene ID" value="MDOA013384"/>
</dbReference>
<dbReference type="AlphaFoldDB" id="A0A1I8NAZ0"/>
<accession>A0A1I8NAZ0</accession>
<evidence type="ECO:0000313" key="1">
    <source>
        <dbReference type="EnsemblMetazoa" id="MDOA013384-PB"/>
    </source>
</evidence>
<dbReference type="eggNOG" id="ENOG502TM66">
    <property type="taxonomic scope" value="Eukaryota"/>
</dbReference>
<proteinExistence type="predicted"/>
<dbReference type="VEuPathDB" id="VectorBase:MDOA013384"/>
<protein>
    <submittedName>
        <fullName evidence="1">Uncharacterized protein</fullName>
    </submittedName>
</protein>
<reference evidence="1" key="1">
    <citation type="submission" date="2020-05" db="UniProtKB">
        <authorList>
            <consortium name="EnsemblMetazoa"/>
        </authorList>
    </citation>
    <scope>IDENTIFICATION</scope>
    <source>
        <strain evidence="1">Aabys</strain>
    </source>
</reference>
<organism evidence="1">
    <name type="scientific">Musca domestica</name>
    <name type="common">House fly</name>
    <dbReference type="NCBI Taxonomy" id="7370"/>
    <lineage>
        <taxon>Eukaryota</taxon>
        <taxon>Metazoa</taxon>
        <taxon>Ecdysozoa</taxon>
        <taxon>Arthropoda</taxon>
        <taxon>Hexapoda</taxon>
        <taxon>Insecta</taxon>
        <taxon>Pterygota</taxon>
        <taxon>Neoptera</taxon>
        <taxon>Endopterygota</taxon>
        <taxon>Diptera</taxon>
        <taxon>Brachycera</taxon>
        <taxon>Muscomorpha</taxon>
        <taxon>Muscoidea</taxon>
        <taxon>Muscidae</taxon>
        <taxon>Musca</taxon>
    </lineage>
</organism>